<dbReference type="AlphaFoldDB" id="A0A8D8SP16"/>
<organism evidence="2">
    <name type="scientific">Cacopsylla melanoneura</name>
    <dbReference type="NCBI Taxonomy" id="428564"/>
    <lineage>
        <taxon>Eukaryota</taxon>
        <taxon>Metazoa</taxon>
        <taxon>Ecdysozoa</taxon>
        <taxon>Arthropoda</taxon>
        <taxon>Hexapoda</taxon>
        <taxon>Insecta</taxon>
        <taxon>Pterygota</taxon>
        <taxon>Neoptera</taxon>
        <taxon>Paraneoptera</taxon>
        <taxon>Hemiptera</taxon>
        <taxon>Sternorrhyncha</taxon>
        <taxon>Psylloidea</taxon>
        <taxon>Psyllidae</taxon>
        <taxon>Psyllinae</taxon>
        <taxon>Cacopsylla</taxon>
    </lineage>
</organism>
<protein>
    <submittedName>
        <fullName evidence="2">Uncharacterized protein</fullName>
    </submittedName>
</protein>
<feature type="compositionally biased region" description="Basic and acidic residues" evidence="1">
    <location>
        <begin position="20"/>
        <end position="31"/>
    </location>
</feature>
<feature type="region of interest" description="Disordered" evidence="1">
    <location>
        <begin position="359"/>
        <end position="387"/>
    </location>
</feature>
<accession>A0A8D8SP16</accession>
<feature type="compositionally biased region" description="Low complexity" evidence="1">
    <location>
        <begin position="364"/>
        <end position="387"/>
    </location>
</feature>
<proteinExistence type="predicted"/>
<feature type="compositionally biased region" description="Acidic residues" evidence="1">
    <location>
        <begin position="1"/>
        <end position="13"/>
    </location>
</feature>
<feature type="region of interest" description="Disordered" evidence="1">
    <location>
        <begin position="155"/>
        <end position="176"/>
    </location>
</feature>
<evidence type="ECO:0000313" key="2">
    <source>
        <dbReference type="EMBL" id="CAG6673326.1"/>
    </source>
</evidence>
<feature type="region of interest" description="Disordered" evidence="1">
    <location>
        <begin position="505"/>
        <end position="525"/>
    </location>
</feature>
<feature type="compositionally biased region" description="Basic residues" evidence="1">
    <location>
        <begin position="505"/>
        <end position="516"/>
    </location>
</feature>
<sequence length="708" mass="82562">MEDEEEEEEDGVDEGSVGDTKSDTGSVKEDVDGQTTATKSLADFLNIKFDKDNKIIIDKDMEDKLKALKVMLSTTVGTTQKKRKRRWAQIFDYGNPGDFEKFNEMIQEREKENRRHEIFSRLNMSETIGYGENLIKAVEAYVGSTYPNFLSTNAEETTHKSERRKKRSADNINQERMETERELKTLQPQMKDSCGSEKEFIFELISHIKNLITSVNNINKGQLRHKRNIVYFGKEGGSQEMEVLKSLHTHGNETQPNKTVNNVVRIDQEAFLRYFALKYPQAFNSNVTTPSKEILEHLKNALISNSSLLVNKEGFKKPNPKEMKVIYKEVNSSKIKIDTFTRVRRQVHVKQADHSNVRFKSDHNNMNNNVNFNGDNSDTKSTTDATTSNQVSNAFRAFLDKFQQIKCKENNDPFNNFVHQFKTMKEIEVKEKAEKENYNQFVNKLKKIKYEEEKYGEKEPVVTSKNIRSEERVLADVRYNLARAIDFREKELEKAVRDGKLTTKEKKKGRLKKRHVHENVDERDRKLGKRDLQEIVDREGIQHINAPNLTTDIINIRDPKHVHGNSEETMDKAFEAKSCLPKTLPNRDTEINVIRQNSKHGNMFPNINPMENIFPDQTIARVCPLGLFQPNKENCGLVERFRVRVKRFIGMNKKKNYSNFNHFRDKYFERQPRNPLDEVDIFTFMKVANEEARRRKSEQKGNDNHDDL</sequence>
<reference evidence="2" key="1">
    <citation type="submission" date="2021-05" db="EMBL/GenBank/DDBJ databases">
        <authorList>
            <person name="Alioto T."/>
            <person name="Alioto T."/>
            <person name="Gomez Garrido J."/>
        </authorList>
    </citation>
    <scope>NUCLEOTIDE SEQUENCE</scope>
</reference>
<name>A0A8D8SP16_9HEMI</name>
<dbReference type="EMBL" id="HBUF01231025">
    <property type="protein sequence ID" value="CAG6673326.1"/>
    <property type="molecule type" value="Transcribed_RNA"/>
</dbReference>
<evidence type="ECO:0000256" key="1">
    <source>
        <dbReference type="SAM" id="MobiDB-lite"/>
    </source>
</evidence>
<feature type="region of interest" description="Disordered" evidence="1">
    <location>
        <begin position="1"/>
        <end position="33"/>
    </location>
</feature>